<keyword evidence="1" id="KW-0175">Coiled coil</keyword>
<dbReference type="AlphaFoldDB" id="A0A1S0UDX6"/>
<dbReference type="RefSeq" id="XP_020304527.1">
    <property type="nucleotide sequence ID" value="XM_020451672.1"/>
</dbReference>
<dbReference type="GeneID" id="9953000"/>
<dbReference type="KEGG" id="loa:LOAG_19015"/>
<protein>
    <submittedName>
        <fullName evidence="2">Uncharacterized protein</fullName>
    </submittedName>
</protein>
<feature type="coiled-coil region" evidence="1">
    <location>
        <begin position="69"/>
        <end position="103"/>
    </location>
</feature>
<sequence>MKRFDQLISDVNVQLETLEAKTHAVPEGHSRQTSVVHTSSVGELFAPKTDEENVSSGITYVSSSETDLSQRDSNQLAQIDIELTQLEQRFDNIEMRIQEDVEAEEIGIEFPIADIIDYATAIKVAMYKRHLLTNQFHRIILDDKKFEEEAKLLTKDFVSWTKKEHKDLLTKMAQLEESLNKLQQFPFVYGDEFNMYYPLMDDLGLLKRLISRFMDKYEV</sequence>
<dbReference type="EMBL" id="JH712981">
    <property type="protein sequence ID" value="EJD73568.1"/>
    <property type="molecule type" value="Genomic_DNA"/>
</dbReference>
<organism evidence="2">
    <name type="scientific">Loa loa</name>
    <name type="common">Eye worm</name>
    <name type="synonym">Filaria loa</name>
    <dbReference type="NCBI Taxonomy" id="7209"/>
    <lineage>
        <taxon>Eukaryota</taxon>
        <taxon>Metazoa</taxon>
        <taxon>Ecdysozoa</taxon>
        <taxon>Nematoda</taxon>
        <taxon>Chromadorea</taxon>
        <taxon>Rhabditida</taxon>
        <taxon>Spirurina</taxon>
        <taxon>Spiruromorpha</taxon>
        <taxon>Filarioidea</taxon>
        <taxon>Onchocercidae</taxon>
        <taxon>Loa</taxon>
    </lineage>
</organism>
<evidence type="ECO:0000256" key="1">
    <source>
        <dbReference type="SAM" id="Coils"/>
    </source>
</evidence>
<accession>A0A1S0UDX6</accession>
<dbReference type="CTD" id="9953000"/>
<gene>
    <name evidence="2" type="ORF">LOAG_19015</name>
</gene>
<name>A0A1S0UDX6_LOALO</name>
<proteinExistence type="predicted"/>
<reference evidence="2" key="1">
    <citation type="submission" date="2012-04" db="EMBL/GenBank/DDBJ databases">
        <title>The Genome Sequence of Loa loa.</title>
        <authorList>
            <consortium name="The Broad Institute Genome Sequencing Platform"/>
            <consortium name="Broad Institute Genome Sequencing Center for Infectious Disease"/>
            <person name="Nutman T.B."/>
            <person name="Fink D.L."/>
            <person name="Russ C."/>
            <person name="Young S."/>
            <person name="Zeng Q."/>
            <person name="Gargeya S."/>
            <person name="Alvarado L."/>
            <person name="Berlin A."/>
            <person name="Chapman S.B."/>
            <person name="Chen Z."/>
            <person name="Freedman E."/>
            <person name="Gellesch M."/>
            <person name="Goldberg J."/>
            <person name="Griggs A."/>
            <person name="Gujja S."/>
            <person name="Heilman E.R."/>
            <person name="Heiman D."/>
            <person name="Howarth C."/>
            <person name="Mehta T."/>
            <person name="Neiman D."/>
            <person name="Pearson M."/>
            <person name="Roberts A."/>
            <person name="Saif S."/>
            <person name="Shea T."/>
            <person name="Shenoy N."/>
            <person name="Sisk P."/>
            <person name="Stolte C."/>
            <person name="Sykes S."/>
            <person name="White J."/>
            <person name="Yandava C."/>
            <person name="Haas B."/>
            <person name="Henn M.R."/>
            <person name="Nusbaum C."/>
            <person name="Birren B."/>
        </authorList>
    </citation>
    <scope>NUCLEOTIDE SEQUENCE [LARGE SCALE GENOMIC DNA]</scope>
</reference>
<dbReference type="OrthoDB" id="5857492at2759"/>
<evidence type="ECO:0000313" key="2">
    <source>
        <dbReference type="EMBL" id="EJD73568.1"/>
    </source>
</evidence>
<dbReference type="InParanoid" id="A0A1S0UDX6"/>